<dbReference type="EMBL" id="KB467831">
    <property type="protein sequence ID" value="PCH33960.1"/>
    <property type="molecule type" value="Genomic_DNA"/>
</dbReference>
<dbReference type="AlphaFoldDB" id="A0A2H3IVE2"/>
<evidence type="ECO:0000313" key="2">
    <source>
        <dbReference type="EMBL" id="PCH33960.1"/>
    </source>
</evidence>
<accession>A0A2H3IVE2</accession>
<sequence>MLGAECHYKKAAAIVHHAFIKKFGQELYPAETEEEYLTRLASYKPWDVFRDLVKQGCYIRPTTPPAPSGGTGWTVWASTIYAGLTEQEKEELHELVEARQQVVKKKLQELQEKLGVEEFECSKKAAGIESAIWQMAERWEKETGWIGTIMMTGLDENGQNVGVNQNGQNFEDILCQEGGFTPGRIRGTLFHFGQDIFDSAPSMRNEAVRTQQQVASATDLPTATAMGSCASSAMATSAVPAVLVPADPPMLPSVSPAMGVAAPPAVFTPANPPTQLPTSPAMASPANPPTQLLATLAQLLAAPLTNLPRGDITSSDSAPGAKCKRVASARLRDPNRFVFITLARYKD</sequence>
<keyword evidence="3" id="KW-1185">Reference proteome</keyword>
<evidence type="ECO:0000313" key="3">
    <source>
        <dbReference type="Proteomes" id="UP000218811"/>
    </source>
</evidence>
<dbReference type="Proteomes" id="UP000218811">
    <property type="component" value="Unassembled WGS sequence"/>
</dbReference>
<evidence type="ECO:0000256" key="1">
    <source>
        <dbReference type="SAM" id="Coils"/>
    </source>
</evidence>
<feature type="coiled-coil region" evidence="1">
    <location>
        <begin position="81"/>
        <end position="113"/>
    </location>
</feature>
<reference evidence="2 3" key="1">
    <citation type="journal article" date="2012" name="Science">
        <title>The Paleozoic origin of enzymatic lignin decomposition reconstructed from 31 fungal genomes.</title>
        <authorList>
            <person name="Floudas D."/>
            <person name="Binder M."/>
            <person name="Riley R."/>
            <person name="Barry K."/>
            <person name="Blanchette R.A."/>
            <person name="Henrissat B."/>
            <person name="Martinez A.T."/>
            <person name="Otillar R."/>
            <person name="Spatafora J.W."/>
            <person name="Yadav J.S."/>
            <person name="Aerts A."/>
            <person name="Benoit I."/>
            <person name="Boyd A."/>
            <person name="Carlson A."/>
            <person name="Copeland A."/>
            <person name="Coutinho P.M."/>
            <person name="de Vries R.P."/>
            <person name="Ferreira P."/>
            <person name="Findley K."/>
            <person name="Foster B."/>
            <person name="Gaskell J."/>
            <person name="Glotzer D."/>
            <person name="Gorecki P."/>
            <person name="Heitman J."/>
            <person name="Hesse C."/>
            <person name="Hori C."/>
            <person name="Igarashi K."/>
            <person name="Jurgens J.A."/>
            <person name="Kallen N."/>
            <person name="Kersten P."/>
            <person name="Kohler A."/>
            <person name="Kuees U."/>
            <person name="Kumar T.K.A."/>
            <person name="Kuo A."/>
            <person name="LaButti K."/>
            <person name="Larrondo L.F."/>
            <person name="Lindquist E."/>
            <person name="Ling A."/>
            <person name="Lombard V."/>
            <person name="Lucas S."/>
            <person name="Lundell T."/>
            <person name="Martin R."/>
            <person name="McLaughlin D.J."/>
            <person name="Morgenstern I."/>
            <person name="Morin E."/>
            <person name="Murat C."/>
            <person name="Nagy L.G."/>
            <person name="Nolan M."/>
            <person name="Ohm R.A."/>
            <person name="Patyshakuliyeva A."/>
            <person name="Rokas A."/>
            <person name="Ruiz-Duenas F.J."/>
            <person name="Sabat G."/>
            <person name="Salamov A."/>
            <person name="Samejima M."/>
            <person name="Schmutz J."/>
            <person name="Slot J.C."/>
            <person name="St John F."/>
            <person name="Stenlid J."/>
            <person name="Sun H."/>
            <person name="Sun S."/>
            <person name="Syed K."/>
            <person name="Tsang A."/>
            <person name="Wiebenga A."/>
            <person name="Young D."/>
            <person name="Pisabarro A."/>
            <person name="Eastwood D.C."/>
            <person name="Martin F."/>
            <person name="Cullen D."/>
            <person name="Grigoriev I.V."/>
            <person name="Hibbett D.S."/>
        </authorList>
    </citation>
    <scope>NUCLEOTIDE SEQUENCE [LARGE SCALE GENOMIC DNA]</scope>
    <source>
        <strain evidence="2 3">MD-104</strain>
    </source>
</reference>
<proteinExistence type="predicted"/>
<name>A0A2H3IVE2_WOLCO</name>
<organism evidence="2 3">
    <name type="scientific">Wolfiporia cocos (strain MD-104)</name>
    <name type="common">Brown rot fungus</name>
    <dbReference type="NCBI Taxonomy" id="742152"/>
    <lineage>
        <taxon>Eukaryota</taxon>
        <taxon>Fungi</taxon>
        <taxon>Dikarya</taxon>
        <taxon>Basidiomycota</taxon>
        <taxon>Agaricomycotina</taxon>
        <taxon>Agaricomycetes</taxon>
        <taxon>Polyporales</taxon>
        <taxon>Phaeolaceae</taxon>
        <taxon>Wolfiporia</taxon>
    </lineage>
</organism>
<protein>
    <submittedName>
        <fullName evidence="2">Uncharacterized protein</fullName>
    </submittedName>
</protein>
<keyword evidence="1" id="KW-0175">Coiled coil</keyword>
<gene>
    <name evidence="2" type="ORF">WOLCODRAFT_148026</name>
</gene>